<keyword evidence="3 9" id="KW-0812">Transmembrane</keyword>
<keyword evidence="5" id="KW-1000">Mitochondrion outer membrane</keyword>
<evidence type="ECO:0008006" key="14">
    <source>
        <dbReference type="Google" id="ProtNLM"/>
    </source>
</evidence>
<evidence type="ECO:0000256" key="5">
    <source>
        <dbReference type="ARBA" id="ARBA00022787"/>
    </source>
</evidence>
<evidence type="ECO:0000256" key="10">
    <source>
        <dbReference type="RuleBase" id="RU000488"/>
    </source>
</evidence>
<evidence type="ECO:0000313" key="12">
    <source>
        <dbReference type="EMBL" id="KAK2175794.1"/>
    </source>
</evidence>
<reference evidence="12" key="1">
    <citation type="journal article" date="2023" name="Mol. Biol. Evol.">
        <title>Third-Generation Sequencing Reveals the Adaptive Role of the Epigenome in Three Deep-Sea Polychaetes.</title>
        <authorList>
            <person name="Perez M."/>
            <person name="Aroh O."/>
            <person name="Sun Y."/>
            <person name="Lan Y."/>
            <person name="Juniper S.K."/>
            <person name="Young C.R."/>
            <person name="Angers B."/>
            <person name="Qian P.Y."/>
        </authorList>
    </citation>
    <scope>NUCLEOTIDE SEQUENCE</scope>
    <source>
        <strain evidence="12">R07B-5</strain>
    </source>
</reference>
<proteinExistence type="inferred from homology"/>
<evidence type="ECO:0000313" key="13">
    <source>
        <dbReference type="Proteomes" id="UP001209878"/>
    </source>
</evidence>
<dbReference type="Proteomes" id="UP001209878">
    <property type="component" value="Unassembled WGS sequence"/>
</dbReference>
<organism evidence="12 13">
    <name type="scientific">Ridgeia piscesae</name>
    <name type="common">Tubeworm</name>
    <dbReference type="NCBI Taxonomy" id="27915"/>
    <lineage>
        <taxon>Eukaryota</taxon>
        <taxon>Metazoa</taxon>
        <taxon>Spiralia</taxon>
        <taxon>Lophotrochozoa</taxon>
        <taxon>Annelida</taxon>
        <taxon>Polychaeta</taxon>
        <taxon>Sedentaria</taxon>
        <taxon>Canalipalpata</taxon>
        <taxon>Sabellida</taxon>
        <taxon>Siboglinidae</taxon>
        <taxon>Ridgeia</taxon>
    </lineage>
</organism>
<evidence type="ECO:0000256" key="11">
    <source>
        <dbReference type="SAM" id="MobiDB-lite"/>
    </source>
</evidence>
<evidence type="ECO:0000256" key="2">
    <source>
        <dbReference type="ARBA" id="ARBA00006375"/>
    </source>
</evidence>
<evidence type="ECO:0000256" key="6">
    <source>
        <dbReference type="ARBA" id="ARBA00022989"/>
    </source>
</evidence>
<dbReference type="SUPFAM" id="SSF103506">
    <property type="entry name" value="Mitochondrial carrier"/>
    <property type="match status" value="1"/>
</dbReference>
<protein>
    <recommendedName>
        <fullName evidence="14">Mitochondrial carrier protein</fullName>
    </recommendedName>
</protein>
<dbReference type="InterPro" id="IPR023395">
    <property type="entry name" value="MCP_dom_sf"/>
</dbReference>
<dbReference type="Pfam" id="PF00153">
    <property type="entry name" value="Mito_carr"/>
    <property type="match status" value="1"/>
</dbReference>
<keyword evidence="13" id="KW-1185">Reference proteome</keyword>
<evidence type="ECO:0000256" key="1">
    <source>
        <dbReference type="ARBA" id="ARBA00004374"/>
    </source>
</evidence>
<comment type="similarity">
    <text evidence="2 10">Belongs to the mitochondrial carrier (TC 2.A.29) family.</text>
</comment>
<sequence length="316" mass="35004">MGRMNGVEPVAQVFLGAGVTTAFHPFSYTKTLVQLGYEPLPPVPTTNIFGKKVLAYPNVFQYLGHIRKVDGFVGMYRGLFPRLICGAVGSFVTNSCQVKLRTCKCLSTGKEGAEGEDTEEEEEEEEDGMKKMLKQTTVEMLSRCAGVIASHPFHVIMVRSMAQFVGRETAYDTVLSSVREIYNKDGVLGFFVAIVPRLVCEVLTVWLANLMAYTLNEYVVPLTEGVDTRHYTSALCSLAVTQVTYPLNLIANIMAVNNSGLAAGSAPHMDNYGDWMGCCRELTRQHQLKRGSSLFWRYYKGPVITLTDGGLMPMYQ</sequence>
<evidence type="ECO:0000256" key="8">
    <source>
        <dbReference type="ARBA" id="ARBA00023136"/>
    </source>
</evidence>
<evidence type="ECO:0000256" key="4">
    <source>
        <dbReference type="ARBA" id="ARBA00022737"/>
    </source>
</evidence>
<keyword evidence="4" id="KW-0677">Repeat</keyword>
<evidence type="ECO:0000256" key="7">
    <source>
        <dbReference type="ARBA" id="ARBA00023128"/>
    </source>
</evidence>
<comment type="caution">
    <text evidence="12">The sequence shown here is derived from an EMBL/GenBank/DDBJ whole genome shotgun (WGS) entry which is preliminary data.</text>
</comment>
<dbReference type="PANTHER" id="PTHR10780">
    <property type="entry name" value="MITOCHONDRIAL CARRIER HOMOLOG"/>
    <property type="match status" value="1"/>
</dbReference>
<keyword evidence="7" id="KW-0496">Mitochondrion</keyword>
<dbReference type="EMBL" id="JAODUO010000707">
    <property type="protein sequence ID" value="KAK2175794.1"/>
    <property type="molecule type" value="Genomic_DNA"/>
</dbReference>
<name>A0AAD9NQJ6_RIDPI</name>
<dbReference type="Gene3D" id="1.50.40.10">
    <property type="entry name" value="Mitochondrial carrier domain"/>
    <property type="match status" value="1"/>
</dbReference>
<keyword evidence="8 9" id="KW-0472">Membrane</keyword>
<keyword evidence="10" id="KW-0813">Transport</keyword>
<feature type="region of interest" description="Disordered" evidence="11">
    <location>
        <begin position="109"/>
        <end position="128"/>
    </location>
</feature>
<accession>A0AAD9NQJ6</accession>
<evidence type="ECO:0000256" key="3">
    <source>
        <dbReference type="ARBA" id="ARBA00022692"/>
    </source>
</evidence>
<keyword evidence="6" id="KW-1133">Transmembrane helix</keyword>
<evidence type="ECO:0000256" key="9">
    <source>
        <dbReference type="PROSITE-ProRule" id="PRU00282"/>
    </source>
</evidence>
<dbReference type="AlphaFoldDB" id="A0AAD9NQJ6"/>
<comment type="subcellular location">
    <subcellularLocation>
        <location evidence="1">Mitochondrion outer membrane</location>
        <topology evidence="1">Multi-pass membrane protein</topology>
    </subcellularLocation>
</comment>
<dbReference type="PANTHER" id="PTHR10780:SF18">
    <property type="entry name" value="LD43650P"/>
    <property type="match status" value="1"/>
</dbReference>
<feature type="repeat" description="Solcar" evidence="9">
    <location>
        <begin position="130"/>
        <end position="218"/>
    </location>
</feature>
<gene>
    <name evidence="12" type="ORF">NP493_707g01044</name>
</gene>
<dbReference type="InterPro" id="IPR018108">
    <property type="entry name" value="MCP_transmembrane"/>
</dbReference>
<feature type="compositionally biased region" description="Acidic residues" evidence="11">
    <location>
        <begin position="114"/>
        <end position="127"/>
    </location>
</feature>
<dbReference type="PROSITE" id="PS50920">
    <property type="entry name" value="SOLCAR"/>
    <property type="match status" value="1"/>
</dbReference>
<dbReference type="GO" id="GO:0005741">
    <property type="term" value="C:mitochondrial outer membrane"/>
    <property type="evidence" value="ECO:0007669"/>
    <property type="project" value="UniProtKB-SubCell"/>
</dbReference>